<dbReference type="InterPro" id="IPR015217">
    <property type="entry name" value="Invasin_dom_3"/>
</dbReference>
<keyword evidence="2" id="KW-0344">Guanine-nucleotide releasing factor</keyword>
<feature type="domain" description="SLH" evidence="5">
    <location>
        <begin position="912"/>
        <end position="970"/>
    </location>
</feature>
<dbReference type="InterPro" id="IPR001119">
    <property type="entry name" value="SLH_dom"/>
</dbReference>
<dbReference type="RefSeq" id="WP_116065083.1">
    <property type="nucleotide sequence ID" value="NZ_QRDZ01000041.1"/>
</dbReference>
<dbReference type="InterPro" id="IPR003344">
    <property type="entry name" value="Big_1_dom"/>
</dbReference>
<feature type="compositionally biased region" description="Basic and acidic residues" evidence="4">
    <location>
        <begin position="834"/>
        <end position="845"/>
    </location>
</feature>
<dbReference type="PANTHER" id="PTHR45982">
    <property type="entry name" value="REGULATOR OF CHROMOSOME CONDENSATION"/>
    <property type="match status" value="1"/>
</dbReference>
<keyword evidence="7" id="KW-1185">Reference proteome</keyword>
<reference evidence="6 7" key="1">
    <citation type="submission" date="2018-07" db="EMBL/GenBank/DDBJ databases">
        <title>Genomic Encyclopedia of Type Strains, Phase III (KMG-III): the genomes of soil and plant-associated and newly described type strains.</title>
        <authorList>
            <person name="Whitman W."/>
        </authorList>
    </citation>
    <scope>NUCLEOTIDE SEQUENCE [LARGE SCALE GENOMIC DNA]</scope>
    <source>
        <strain evidence="6 7">CECT 7287</strain>
    </source>
</reference>
<comment type="similarity">
    <text evidence="1">Belongs to the intimin/invasin family.</text>
</comment>
<dbReference type="Gene3D" id="2.60.40.1080">
    <property type="match status" value="1"/>
</dbReference>
<evidence type="ECO:0000256" key="3">
    <source>
        <dbReference type="ARBA" id="ARBA00022737"/>
    </source>
</evidence>
<dbReference type="InterPro" id="IPR051553">
    <property type="entry name" value="Ran_GTPase-activating"/>
</dbReference>
<dbReference type="Pfam" id="PF00395">
    <property type="entry name" value="SLH"/>
    <property type="match status" value="3"/>
</dbReference>
<dbReference type="PANTHER" id="PTHR45982:SF1">
    <property type="entry name" value="REGULATOR OF CHROMOSOME CONDENSATION"/>
    <property type="match status" value="1"/>
</dbReference>
<proteinExistence type="inferred from homology"/>
<dbReference type="PROSITE" id="PS51272">
    <property type="entry name" value="SLH"/>
    <property type="match status" value="3"/>
</dbReference>
<dbReference type="InterPro" id="IPR000408">
    <property type="entry name" value="Reg_chr_condens"/>
</dbReference>
<dbReference type="Gene3D" id="2.60.40.10">
    <property type="entry name" value="Immunoglobulins"/>
    <property type="match status" value="2"/>
</dbReference>
<dbReference type="InterPro" id="IPR009091">
    <property type="entry name" value="RCC1/BLIP-II"/>
</dbReference>
<accession>A0A3D9I2P7</accession>
<gene>
    <name evidence="6" type="ORF">DFP98_14158</name>
</gene>
<dbReference type="EMBL" id="QRDZ01000041">
    <property type="protein sequence ID" value="RED55931.1"/>
    <property type="molecule type" value="Genomic_DNA"/>
</dbReference>
<evidence type="ECO:0000313" key="7">
    <source>
        <dbReference type="Proteomes" id="UP000256977"/>
    </source>
</evidence>
<dbReference type="InterPro" id="IPR013783">
    <property type="entry name" value="Ig-like_fold"/>
</dbReference>
<dbReference type="GO" id="GO:0005085">
    <property type="term" value="F:guanyl-nucleotide exchange factor activity"/>
    <property type="evidence" value="ECO:0007669"/>
    <property type="project" value="TreeGrafter"/>
</dbReference>
<evidence type="ECO:0000256" key="1">
    <source>
        <dbReference type="ARBA" id="ARBA00010116"/>
    </source>
</evidence>
<dbReference type="Proteomes" id="UP000256977">
    <property type="component" value="Unassembled WGS sequence"/>
</dbReference>
<comment type="caution">
    <text evidence="6">The sequence shown here is derived from an EMBL/GenBank/DDBJ whole genome shotgun (WGS) entry which is preliminary data.</text>
</comment>
<dbReference type="PRINTS" id="PR00633">
    <property type="entry name" value="RCCNDNSATION"/>
</dbReference>
<dbReference type="PROSITE" id="PS00626">
    <property type="entry name" value="RCC1_2"/>
    <property type="match status" value="3"/>
</dbReference>
<dbReference type="SUPFAM" id="SSF50985">
    <property type="entry name" value="RCC1/BLIP-II"/>
    <property type="match status" value="2"/>
</dbReference>
<dbReference type="SUPFAM" id="SSF49373">
    <property type="entry name" value="Invasin/intimin cell-adhesion fragments"/>
    <property type="match status" value="4"/>
</dbReference>
<dbReference type="AlphaFoldDB" id="A0A3D9I2P7"/>
<dbReference type="PROSITE" id="PS50012">
    <property type="entry name" value="RCC1_3"/>
    <property type="match status" value="6"/>
</dbReference>
<dbReference type="SMART" id="SM00634">
    <property type="entry name" value="BID_1"/>
    <property type="match status" value="2"/>
</dbReference>
<name>A0A3D9I2P7_9BACL</name>
<protein>
    <submittedName>
        <fullName evidence="6">Alpha-tubulin suppressor-like RCC1 family protein</fullName>
    </submittedName>
</protein>
<dbReference type="InterPro" id="IPR008964">
    <property type="entry name" value="Invasin/intimin_cell_adhesion"/>
</dbReference>
<dbReference type="Pfam" id="PF13540">
    <property type="entry name" value="RCC1_2"/>
    <property type="match status" value="1"/>
</dbReference>
<evidence type="ECO:0000256" key="4">
    <source>
        <dbReference type="SAM" id="MobiDB-lite"/>
    </source>
</evidence>
<organism evidence="6 7">
    <name type="scientific">Cohnella phaseoli</name>
    <dbReference type="NCBI Taxonomy" id="456490"/>
    <lineage>
        <taxon>Bacteria</taxon>
        <taxon>Bacillati</taxon>
        <taxon>Bacillota</taxon>
        <taxon>Bacilli</taxon>
        <taxon>Bacillales</taxon>
        <taxon>Paenibacillaceae</taxon>
        <taxon>Cohnella</taxon>
    </lineage>
</organism>
<sequence>MKKLAYILLFALFAGQLTGYNRIASADSALPPLTVRALAAGNYVMLALMSNGTVMSWGRNVEGQLGVGMTGNRGYASIVKDGTGQPLSDVIAISAGAGHCIALTSDGAVYSWGGTSSGQLGRSGATNVAMKITGFNNKKITQISAGESHSLALDEDGYVWAWGGNSFGQIGIGTKTAKVTTPTQVLSSASVALGGIRAVAGGQLHSLALTESGEVLAWGMNMNGQLGDGTQTNRVYPVTVIDGTGAPLSGVKLLSAKGYNSRALKTDNTLWAWGDNYSGQLGTGNYNMSTRAVPVLGPDGQPFGDVKDMAAGFLHTVAVKNDGTLWTWGSNNNSDPATYQLGRSWSENSDPWPGQVTASESGAPVVDVAAVVAGNAHTSILKTDGSIWSVGGNSFNVLGGNRPETTYIQQLAQITLSTGSKTKWSADSAASARAGETVPITLQLLDNEGNALPVGTDKVQMTASTGFIGPATYTDSGKYTALFRSEAVGTSEITATVNGITFAAKFNLQITSGEPSADKSTLTATPSQEITADGTSSFKLTLKLKDAWGNAMTSSVPNVSLNATRGTLGAVTELGFGEYEAQLTSTETGVSTVGVELDGDSFGLTTSVIFRSGDPSAGNSVLTADSGPLPANGSDKATIELTLHDSFGNALTQSGGEVAFVTDLGEIGSVTEATYGRYSGQISSHTAGKATIRAVREGEQLGNAVEVEFVPVVTRIAFGAEAYETLTGNTVATAVTAYYWNGDTENVTAQSQYSVSNPAIASVGPGGVVTGLSPGNLTLTAQFGGRETTVPVTVVRRSVPNPGNGGGNTPGTDPKPHDSGGGASNPPQSGTGTKEPDTGTKEPDTGTKQPVSFTDLSGHWARSDIALAVEKGIVAGYPDGTFRPQALVTRAELAVMLARELGLNKEGQVRQAYEDWPAWAGDAIGRLMEIGVLQGYPDGTFDPNRKMTRAEMTVVLYRAMKFANPAFKGDSRASLQAFDDADIVPPWGIEAYEAMINAQIVVGDNRNRLRPNDFVSRAEAVTLLVRLLQKG</sequence>
<dbReference type="Pfam" id="PF25390">
    <property type="entry name" value="WD40_RLD"/>
    <property type="match status" value="1"/>
</dbReference>
<dbReference type="OrthoDB" id="27389at2"/>
<evidence type="ECO:0000256" key="2">
    <source>
        <dbReference type="ARBA" id="ARBA00022658"/>
    </source>
</evidence>
<evidence type="ECO:0000259" key="5">
    <source>
        <dbReference type="PROSITE" id="PS51272"/>
    </source>
</evidence>
<dbReference type="Pfam" id="PF09134">
    <property type="entry name" value="Invasin_D3"/>
    <property type="match status" value="3"/>
</dbReference>
<dbReference type="InterPro" id="IPR058923">
    <property type="entry name" value="RCC1-like_dom"/>
</dbReference>
<dbReference type="GO" id="GO:0005737">
    <property type="term" value="C:cytoplasm"/>
    <property type="evidence" value="ECO:0007669"/>
    <property type="project" value="TreeGrafter"/>
</dbReference>
<feature type="domain" description="SLH" evidence="5">
    <location>
        <begin position="848"/>
        <end position="911"/>
    </location>
</feature>
<evidence type="ECO:0000313" key="6">
    <source>
        <dbReference type="EMBL" id="RED55931.1"/>
    </source>
</evidence>
<keyword evidence="3" id="KW-0677">Repeat</keyword>
<dbReference type="Gene3D" id="2.130.10.30">
    <property type="entry name" value="Regulator of chromosome condensation 1/beta-lactamase-inhibitor protein II"/>
    <property type="match status" value="2"/>
</dbReference>
<feature type="region of interest" description="Disordered" evidence="4">
    <location>
        <begin position="796"/>
        <end position="854"/>
    </location>
</feature>
<feature type="domain" description="SLH" evidence="5">
    <location>
        <begin position="975"/>
        <end position="1031"/>
    </location>
</feature>